<accession>A0AAV2GAV8</accession>
<keyword evidence="2" id="KW-1185">Reference proteome</keyword>
<evidence type="ECO:0000313" key="1">
    <source>
        <dbReference type="EMBL" id="CAL1406640.1"/>
    </source>
</evidence>
<protein>
    <submittedName>
        <fullName evidence="1">Uncharacterized protein</fullName>
    </submittedName>
</protein>
<name>A0AAV2GAV8_9ROSI</name>
<proteinExistence type="predicted"/>
<reference evidence="1 2" key="1">
    <citation type="submission" date="2024-04" db="EMBL/GenBank/DDBJ databases">
        <authorList>
            <person name="Fracassetti M."/>
        </authorList>
    </citation>
    <scope>NUCLEOTIDE SEQUENCE [LARGE SCALE GENOMIC DNA]</scope>
</reference>
<sequence>MDSPGFSADQTKMHSAPLLLSVAFSPSPLLSAEILTREFQFLSPPPLKLNLLRLRGKLVAPILPRNDDDVPPAAVD</sequence>
<dbReference type="EMBL" id="OZ034821">
    <property type="protein sequence ID" value="CAL1406640.1"/>
    <property type="molecule type" value="Genomic_DNA"/>
</dbReference>
<dbReference type="AlphaFoldDB" id="A0AAV2GAV8"/>
<evidence type="ECO:0000313" key="2">
    <source>
        <dbReference type="Proteomes" id="UP001497516"/>
    </source>
</evidence>
<organism evidence="1 2">
    <name type="scientific">Linum trigynum</name>
    <dbReference type="NCBI Taxonomy" id="586398"/>
    <lineage>
        <taxon>Eukaryota</taxon>
        <taxon>Viridiplantae</taxon>
        <taxon>Streptophyta</taxon>
        <taxon>Embryophyta</taxon>
        <taxon>Tracheophyta</taxon>
        <taxon>Spermatophyta</taxon>
        <taxon>Magnoliopsida</taxon>
        <taxon>eudicotyledons</taxon>
        <taxon>Gunneridae</taxon>
        <taxon>Pentapetalae</taxon>
        <taxon>rosids</taxon>
        <taxon>fabids</taxon>
        <taxon>Malpighiales</taxon>
        <taxon>Linaceae</taxon>
        <taxon>Linum</taxon>
    </lineage>
</organism>
<dbReference type="Proteomes" id="UP001497516">
    <property type="component" value="Chromosome 8"/>
</dbReference>
<gene>
    <name evidence="1" type="ORF">LTRI10_LOCUS46353</name>
</gene>